<feature type="compositionally biased region" description="Polar residues" evidence="7">
    <location>
        <begin position="120"/>
        <end position="166"/>
    </location>
</feature>
<comment type="subcellular location">
    <subcellularLocation>
        <location evidence="1">Nucleus</location>
    </subcellularLocation>
</comment>
<protein>
    <submittedName>
        <fullName evidence="9">C6 zinc finger domain protein</fullName>
    </submittedName>
</protein>
<organism evidence="9 10">
    <name type="scientific">Talaromyces pinophilus</name>
    <name type="common">Penicillium pinophilum</name>
    <dbReference type="NCBI Taxonomy" id="128442"/>
    <lineage>
        <taxon>Eukaryota</taxon>
        <taxon>Fungi</taxon>
        <taxon>Dikarya</taxon>
        <taxon>Ascomycota</taxon>
        <taxon>Pezizomycotina</taxon>
        <taxon>Eurotiomycetes</taxon>
        <taxon>Eurotiomycetidae</taxon>
        <taxon>Eurotiales</taxon>
        <taxon>Trichocomaceae</taxon>
        <taxon>Talaromyces</taxon>
        <taxon>Talaromyces sect. Talaromyces</taxon>
    </lineage>
</organism>
<name>A0A6V8HA08_TALPI</name>
<evidence type="ECO:0000256" key="4">
    <source>
        <dbReference type="ARBA" id="ARBA00023125"/>
    </source>
</evidence>
<comment type="caution">
    <text evidence="9">The sequence shown here is derived from an EMBL/GenBank/DDBJ whole genome shotgun (WGS) entry which is preliminary data.</text>
</comment>
<dbReference type="CDD" id="cd12148">
    <property type="entry name" value="fungal_TF_MHR"/>
    <property type="match status" value="1"/>
</dbReference>
<dbReference type="Pfam" id="PF04082">
    <property type="entry name" value="Fungal_trans"/>
    <property type="match status" value="1"/>
</dbReference>
<dbReference type="PROSITE" id="PS50048">
    <property type="entry name" value="ZN2_CY6_FUNGAL_2"/>
    <property type="match status" value="1"/>
</dbReference>
<evidence type="ECO:0000313" key="10">
    <source>
        <dbReference type="Proteomes" id="UP000053095"/>
    </source>
</evidence>
<feature type="compositionally biased region" description="Low complexity" evidence="7">
    <location>
        <begin position="668"/>
        <end position="684"/>
    </location>
</feature>
<dbReference type="SMART" id="SM00066">
    <property type="entry name" value="GAL4"/>
    <property type="match status" value="1"/>
</dbReference>
<feature type="compositionally biased region" description="Low complexity" evidence="7">
    <location>
        <begin position="613"/>
        <end position="627"/>
    </location>
</feature>
<keyword evidence="6" id="KW-0539">Nucleus</keyword>
<dbReference type="GO" id="GO:0005634">
    <property type="term" value="C:nucleus"/>
    <property type="evidence" value="ECO:0007669"/>
    <property type="project" value="UniProtKB-SubCell"/>
</dbReference>
<evidence type="ECO:0000259" key="8">
    <source>
        <dbReference type="PROSITE" id="PS50048"/>
    </source>
</evidence>
<evidence type="ECO:0000256" key="5">
    <source>
        <dbReference type="ARBA" id="ARBA00023163"/>
    </source>
</evidence>
<dbReference type="Gene3D" id="4.10.240.10">
    <property type="entry name" value="Zn(2)-C6 fungal-type DNA-binding domain"/>
    <property type="match status" value="1"/>
</dbReference>
<dbReference type="PANTHER" id="PTHR31845:SF39">
    <property type="entry name" value="TRANSCRIPTION FACTOR PBCR-RELATED"/>
    <property type="match status" value="1"/>
</dbReference>
<dbReference type="SUPFAM" id="SSF57701">
    <property type="entry name" value="Zn2/Cys6 DNA-binding domain"/>
    <property type="match status" value="1"/>
</dbReference>
<sequence>MEPRSTPAKQLNRSCESCRSLKVRCLPDENASNQCQRCAKAKRACIFVAPQRRRPRKRTDTRVAQLEREMAAMRTALKERRLAVEETAGEEDTESAREDEAADDVDFGSEVVKRPPPNYQDIQYISPNRGSHDTSQSPALGSTSQMSRDGSSSLGDTPALTLTSTFPDTNGDGDVIDRGIISMNTAEDLVSLFINDLLAYFPFMVFPHDTTARHLRATKPVLFLAVLAATSIAVDMGLANTLNREMLTMYAQRFFFKAEKSLEMVQALLLMNVFYLPPELPSQIQAYQYSHIAATMALEIGIASRKRMPRKPVSGQGQPKPASKFDEQMAEQARAILACYHLASNVAMRTRRPNLLPYNDWIKECVRLLSRSPHDSDRRYASWFGLQVITDEALSSFGLDDTSSTAPLSESRVNGVLRLFDKKMEDWKEDIDPDFLTAPMMLEFQYTSLVVYELGIGEGYRDPDAIKRQYYTLPAPDGENALKRPAEPLSAIRVDLTIKWMHAAQGLLNTFLECDVHTMRKIPNLTYSRTVLGLMVLLKIFFTVKSGALGEVIKPDTVKVEDYLEQLTQRLTEASAASKYPIPTRWLLVVGGKSRDWLRRFMKHCTDQETQRQAQSNAGNNNSGNNNEVTVGPSTSTVMNAWHGGIVPLPTPTTYHGVDFSYARQHLLQQQHQQSPQAENPQQSHHFGGYHNMSAVQEISGVTKGPISLATTNTYYPNYTQPAPWVRPTVSSGNEYQVPPQNVWNFQQQQNQQQQLIDLHNQPFPPAMGGNGNGHDMFPMDIEFDWVPEHGIFQLPTF</sequence>
<keyword evidence="5" id="KW-0804">Transcription</keyword>
<feature type="domain" description="Zn(2)-C6 fungal-type" evidence="8">
    <location>
        <begin position="14"/>
        <end position="47"/>
    </location>
</feature>
<dbReference type="GO" id="GO:0000976">
    <property type="term" value="F:transcription cis-regulatory region binding"/>
    <property type="evidence" value="ECO:0007669"/>
    <property type="project" value="TreeGrafter"/>
</dbReference>
<dbReference type="PROSITE" id="PS00463">
    <property type="entry name" value="ZN2_CY6_FUNGAL_1"/>
    <property type="match status" value="1"/>
</dbReference>
<evidence type="ECO:0000256" key="3">
    <source>
        <dbReference type="ARBA" id="ARBA00023015"/>
    </source>
</evidence>
<dbReference type="GO" id="GO:0000981">
    <property type="term" value="F:DNA-binding transcription factor activity, RNA polymerase II-specific"/>
    <property type="evidence" value="ECO:0007669"/>
    <property type="project" value="InterPro"/>
</dbReference>
<reference evidence="10" key="1">
    <citation type="journal article" date="2015" name="Genome Announc.">
        <title>Draft genome sequence of Talaromyces cellulolyticus strain Y-94, a source of lignocellulosic biomass-degrading enzymes.</title>
        <authorList>
            <person name="Fujii T."/>
            <person name="Koike H."/>
            <person name="Sawayama S."/>
            <person name="Yano S."/>
            <person name="Inoue H."/>
        </authorList>
    </citation>
    <scope>NUCLEOTIDE SEQUENCE [LARGE SCALE GENOMIC DNA]</scope>
    <source>
        <strain evidence="10">Y-94</strain>
    </source>
</reference>
<dbReference type="InterPro" id="IPR051089">
    <property type="entry name" value="prtT"/>
</dbReference>
<dbReference type="CDD" id="cd00067">
    <property type="entry name" value="GAL4"/>
    <property type="match status" value="1"/>
</dbReference>
<gene>
    <name evidence="9" type="ORF">TCE0_033r08769</name>
</gene>
<feature type="region of interest" description="Disordered" evidence="7">
    <location>
        <begin position="668"/>
        <end position="689"/>
    </location>
</feature>
<keyword evidence="10" id="KW-1185">Reference proteome</keyword>
<dbReference type="GO" id="GO:0006351">
    <property type="term" value="P:DNA-templated transcription"/>
    <property type="evidence" value="ECO:0007669"/>
    <property type="project" value="InterPro"/>
</dbReference>
<dbReference type="InterPro" id="IPR007219">
    <property type="entry name" value="XnlR_reg_dom"/>
</dbReference>
<dbReference type="Proteomes" id="UP000053095">
    <property type="component" value="Unassembled WGS sequence"/>
</dbReference>
<proteinExistence type="predicted"/>
<evidence type="ECO:0000256" key="2">
    <source>
        <dbReference type="ARBA" id="ARBA00022723"/>
    </source>
</evidence>
<accession>A0A6V8HA08</accession>
<evidence type="ECO:0000256" key="6">
    <source>
        <dbReference type="ARBA" id="ARBA00023242"/>
    </source>
</evidence>
<keyword evidence="2" id="KW-0479">Metal-binding</keyword>
<evidence type="ECO:0000256" key="7">
    <source>
        <dbReference type="SAM" id="MobiDB-lite"/>
    </source>
</evidence>
<dbReference type="PANTHER" id="PTHR31845">
    <property type="entry name" value="FINGER DOMAIN PROTEIN, PUTATIVE-RELATED"/>
    <property type="match status" value="1"/>
</dbReference>
<feature type="region of interest" description="Disordered" evidence="7">
    <location>
        <begin position="608"/>
        <end position="635"/>
    </location>
</feature>
<dbReference type="AlphaFoldDB" id="A0A6V8HA08"/>
<feature type="region of interest" description="Disordered" evidence="7">
    <location>
        <begin position="80"/>
        <end position="166"/>
    </location>
</feature>
<keyword evidence="4" id="KW-0238">DNA-binding</keyword>
<evidence type="ECO:0000313" key="9">
    <source>
        <dbReference type="EMBL" id="GAM38217.1"/>
    </source>
</evidence>
<dbReference type="GO" id="GO:0008270">
    <property type="term" value="F:zinc ion binding"/>
    <property type="evidence" value="ECO:0007669"/>
    <property type="project" value="InterPro"/>
</dbReference>
<dbReference type="EMBL" id="DF933829">
    <property type="protein sequence ID" value="GAM38217.1"/>
    <property type="molecule type" value="Genomic_DNA"/>
</dbReference>
<evidence type="ECO:0000256" key="1">
    <source>
        <dbReference type="ARBA" id="ARBA00004123"/>
    </source>
</evidence>
<keyword evidence="3" id="KW-0805">Transcription regulation</keyword>
<dbReference type="InterPro" id="IPR001138">
    <property type="entry name" value="Zn2Cys6_DnaBD"/>
</dbReference>
<dbReference type="InterPro" id="IPR036864">
    <property type="entry name" value="Zn2-C6_fun-type_DNA-bd_sf"/>
</dbReference>